<proteinExistence type="inferred from homology"/>
<evidence type="ECO:0000256" key="4">
    <source>
        <dbReference type="ARBA" id="ARBA00022692"/>
    </source>
</evidence>
<feature type="region of interest" description="Disordered" evidence="9">
    <location>
        <begin position="482"/>
        <end position="517"/>
    </location>
</feature>
<dbReference type="RefSeq" id="WP_190826899.1">
    <property type="nucleotide sequence ID" value="NZ_CAWPPI010000039.1"/>
</dbReference>
<dbReference type="Pfam" id="PF02706">
    <property type="entry name" value="Wzz"/>
    <property type="match status" value="1"/>
</dbReference>
<comment type="similarity">
    <text evidence="2">Belongs to the CpsC/CapA family.</text>
</comment>
<evidence type="ECO:0000313" key="13">
    <source>
        <dbReference type="Proteomes" id="UP000629098"/>
    </source>
</evidence>
<reference evidence="12" key="1">
    <citation type="submission" date="2020-09" db="EMBL/GenBank/DDBJ databases">
        <title>Iningainema tapete sp. nov. (Scytonemataceae, Cyanobacteria) from greenhouses in central Florida (USA) produces two types of nodularin with biosynthetic potential for microcystin-LR and anabaenopeptins.</title>
        <authorList>
            <person name="Berthold D.E."/>
            <person name="Lefler F.W."/>
            <person name="Huang I.-S."/>
            <person name="Abdulla H."/>
            <person name="Zimba P.V."/>
            <person name="Laughinghouse H.D. IV."/>
        </authorList>
    </citation>
    <scope>NUCLEOTIDE SEQUENCE</scope>
    <source>
        <strain evidence="12">BLCCT55</strain>
    </source>
</reference>
<organism evidence="12 13">
    <name type="scientific">Iningainema tapete BLCC-T55</name>
    <dbReference type="NCBI Taxonomy" id="2748662"/>
    <lineage>
        <taxon>Bacteria</taxon>
        <taxon>Bacillati</taxon>
        <taxon>Cyanobacteriota</taxon>
        <taxon>Cyanophyceae</taxon>
        <taxon>Nostocales</taxon>
        <taxon>Scytonemataceae</taxon>
        <taxon>Iningainema tapete</taxon>
    </lineage>
</organism>
<dbReference type="GO" id="GO:0005524">
    <property type="term" value="F:ATP binding"/>
    <property type="evidence" value="ECO:0007669"/>
    <property type="project" value="UniProtKB-KW"/>
</dbReference>
<comment type="subcellular location">
    <subcellularLocation>
        <location evidence="1">Cell membrane</location>
        <topology evidence="1">Multi-pass membrane protein</topology>
    </subcellularLocation>
</comment>
<evidence type="ECO:0000256" key="8">
    <source>
        <dbReference type="ARBA" id="ARBA00023136"/>
    </source>
</evidence>
<evidence type="ECO:0000256" key="1">
    <source>
        <dbReference type="ARBA" id="ARBA00004651"/>
    </source>
</evidence>
<dbReference type="InterPro" id="IPR050445">
    <property type="entry name" value="Bact_polysacc_biosynth/exp"/>
</dbReference>
<feature type="compositionally biased region" description="Polar residues" evidence="9">
    <location>
        <begin position="490"/>
        <end position="504"/>
    </location>
</feature>
<dbReference type="InterPro" id="IPR033756">
    <property type="entry name" value="YlxH/NBP35"/>
</dbReference>
<protein>
    <submittedName>
        <fullName evidence="12">Polysaccharide biosynthesis tyrosine autokinase</fullName>
        <ecNumber evidence="12">2.7.10.2</ecNumber>
    </submittedName>
</protein>
<comment type="caution">
    <text evidence="12">The sequence shown here is derived from an EMBL/GenBank/DDBJ whole genome shotgun (WGS) entry which is preliminary data.</text>
</comment>
<dbReference type="SUPFAM" id="SSF52540">
    <property type="entry name" value="P-loop containing nucleoside triphosphate hydrolases"/>
    <property type="match status" value="1"/>
</dbReference>
<evidence type="ECO:0000313" key="12">
    <source>
        <dbReference type="EMBL" id="MBD2772401.1"/>
    </source>
</evidence>
<dbReference type="CDD" id="cd05387">
    <property type="entry name" value="BY-kinase"/>
    <property type="match status" value="1"/>
</dbReference>
<keyword evidence="4 10" id="KW-0812">Transmembrane</keyword>
<evidence type="ECO:0000256" key="9">
    <source>
        <dbReference type="SAM" id="MobiDB-lite"/>
    </source>
</evidence>
<feature type="domain" description="Polysaccharide chain length determinant N-terminal" evidence="11">
    <location>
        <begin position="37"/>
        <end position="129"/>
    </location>
</feature>
<keyword evidence="3" id="KW-1003">Cell membrane</keyword>
<dbReference type="GO" id="GO:0005886">
    <property type="term" value="C:plasma membrane"/>
    <property type="evidence" value="ECO:0007669"/>
    <property type="project" value="UniProtKB-SubCell"/>
</dbReference>
<dbReference type="PANTHER" id="PTHR32309">
    <property type="entry name" value="TYROSINE-PROTEIN KINASE"/>
    <property type="match status" value="1"/>
</dbReference>
<sequence>METSSVKNSSTNGHRAYVIPPVVTHSSPWLPDRDEDWDLRQLLNVAKRRVFAIAGVMTLVMVGVVGVMLNQKPVYEAKFQILAEPVNSDNNKTKINLGDQNINKSSLDYETQIQVLKSPELMTNIIKQLQRSYPELDYNSLVDSLTITRLGETKIIEVSYRSNLSAKTKTVLQKLAQAYLKYSLENRQTNLRQGIQFVEQQLPFLHNRVNQLQEQQQIFRQKYNFTDPTTQAQQLDTQVKLVSEQRLGINQQIAKAQANYVNLQKSEGAQAILDKTPVYQQLITQLRQLEIQISSELTRFHEESIPVQNLLEKRQRLLPLIRNEAQRVWNIKLAESTNEIQTLQYQSQELGQTEKKIHQRVEQLPVLIRQYTELQRNIQIATESLNRFLITRETLQVELAQTEIPWQLVQATTEPFNALSPNIPRNLVVGFFVSTVLGMIMALLIEKLDDTYHSIEALREKLKLPLLATIPVSKELLRAKKRRAKEKSSPEQLAQVPQDSSTAVVVTPPQSEQSQNSYQSSRFLEAFRLLHTNIQLLSSDQQIRSIVISSASPADGKSTIAFHLAQTAAAMGQRVLLVDADLRQPRISYLSNLNNLWGLSSVLTGGMPVETVIRQIPSYGEFSIITAGPIPPDPTKLLSSQKMKQLMTDFRSNFDLVIYDAPPLVGLADANLLAPNTDGIVLVAKMHKTDRGAITQAMDGLKMTQSHILGAVINGHNQNFLGYYNYY</sequence>
<name>A0A8J6XKA6_9CYAN</name>
<dbReference type="EMBL" id="JACXAE010000039">
    <property type="protein sequence ID" value="MBD2772401.1"/>
    <property type="molecule type" value="Genomic_DNA"/>
</dbReference>
<dbReference type="GO" id="GO:0004715">
    <property type="term" value="F:non-membrane spanning protein tyrosine kinase activity"/>
    <property type="evidence" value="ECO:0007669"/>
    <property type="project" value="UniProtKB-EC"/>
</dbReference>
<gene>
    <name evidence="12" type="ORF">ICL16_10010</name>
</gene>
<evidence type="ECO:0000256" key="5">
    <source>
        <dbReference type="ARBA" id="ARBA00022741"/>
    </source>
</evidence>
<feature type="transmembrane region" description="Helical" evidence="10">
    <location>
        <begin position="50"/>
        <end position="69"/>
    </location>
</feature>
<dbReference type="InterPro" id="IPR003856">
    <property type="entry name" value="LPS_length_determ_N"/>
</dbReference>
<evidence type="ECO:0000256" key="2">
    <source>
        <dbReference type="ARBA" id="ARBA00006683"/>
    </source>
</evidence>
<dbReference type="InterPro" id="IPR027417">
    <property type="entry name" value="P-loop_NTPase"/>
</dbReference>
<evidence type="ECO:0000256" key="3">
    <source>
        <dbReference type="ARBA" id="ARBA00022475"/>
    </source>
</evidence>
<keyword evidence="12" id="KW-0808">Transferase</keyword>
<evidence type="ECO:0000256" key="6">
    <source>
        <dbReference type="ARBA" id="ARBA00022840"/>
    </source>
</evidence>
<dbReference type="Gene3D" id="3.40.50.300">
    <property type="entry name" value="P-loop containing nucleotide triphosphate hydrolases"/>
    <property type="match status" value="1"/>
</dbReference>
<evidence type="ECO:0000259" key="11">
    <source>
        <dbReference type="Pfam" id="PF02706"/>
    </source>
</evidence>
<keyword evidence="7 10" id="KW-1133">Transmembrane helix</keyword>
<dbReference type="InterPro" id="IPR005702">
    <property type="entry name" value="Wzc-like_C"/>
</dbReference>
<dbReference type="EC" id="2.7.10.2" evidence="12"/>
<keyword evidence="13" id="KW-1185">Reference proteome</keyword>
<dbReference type="Pfam" id="PF10609">
    <property type="entry name" value="ParA"/>
    <property type="match status" value="1"/>
</dbReference>
<keyword evidence="8 10" id="KW-0472">Membrane</keyword>
<evidence type="ECO:0000256" key="10">
    <source>
        <dbReference type="SAM" id="Phobius"/>
    </source>
</evidence>
<accession>A0A8J6XKA6</accession>
<dbReference type="PANTHER" id="PTHR32309:SF13">
    <property type="entry name" value="FERRIC ENTEROBACTIN TRANSPORT PROTEIN FEPE"/>
    <property type="match status" value="1"/>
</dbReference>
<evidence type="ECO:0000256" key="7">
    <source>
        <dbReference type="ARBA" id="ARBA00022989"/>
    </source>
</evidence>
<keyword evidence="6" id="KW-0067">ATP-binding</keyword>
<dbReference type="NCBIfam" id="TIGR01007">
    <property type="entry name" value="eps_fam"/>
    <property type="match status" value="1"/>
</dbReference>
<dbReference type="AlphaFoldDB" id="A0A8J6XKA6"/>
<keyword evidence="5" id="KW-0547">Nucleotide-binding</keyword>
<dbReference type="Proteomes" id="UP000629098">
    <property type="component" value="Unassembled WGS sequence"/>
</dbReference>